<reference evidence="1" key="1">
    <citation type="submission" date="2013-04" db="EMBL/GenBank/DDBJ databases">
        <title>The genome sequencing project of 58 acetic acid bacteria.</title>
        <authorList>
            <person name="Okamoto-Kainuma A."/>
            <person name="Ishikawa M."/>
            <person name="Umino S."/>
            <person name="Koizumi Y."/>
            <person name="Shiwa Y."/>
            <person name="Yoshikawa H."/>
            <person name="Matsutani M."/>
            <person name="Matsushita K."/>
        </authorList>
    </citation>
    <scope>NUCLEOTIDE SEQUENCE</scope>
    <source>
        <strain evidence="1">DSM 15669</strain>
    </source>
</reference>
<proteinExistence type="predicted"/>
<evidence type="ECO:0000313" key="1">
    <source>
        <dbReference type="EMBL" id="GBQ04763.1"/>
    </source>
</evidence>
<organism evidence="1 2">
    <name type="scientific">Saccharibacter floricola DSM 15669</name>
    <dbReference type="NCBI Taxonomy" id="1123227"/>
    <lineage>
        <taxon>Bacteria</taxon>
        <taxon>Pseudomonadati</taxon>
        <taxon>Pseudomonadota</taxon>
        <taxon>Alphaproteobacteria</taxon>
        <taxon>Acetobacterales</taxon>
        <taxon>Acetobacteraceae</taxon>
        <taxon>Saccharibacter</taxon>
    </lineage>
</organism>
<dbReference type="EMBL" id="BAQD01000001">
    <property type="protein sequence ID" value="GBQ04763.1"/>
    <property type="molecule type" value="Genomic_DNA"/>
</dbReference>
<protein>
    <recommendedName>
        <fullName evidence="3">Glycosyl transferase family 2</fullName>
    </recommendedName>
</protein>
<keyword evidence="2" id="KW-1185">Reference proteome</keyword>
<evidence type="ECO:0008006" key="3">
    <source>
        <dbReference type="Google" id="ProtNLM"/>
    </source>
</evidence>
<comment type="caution">
    <text evidence="1">The sequence shown here is derived from an EMBL/GenBank/DDBJ whole genome shotgun (WGS) entry which is preliminary data.</text>
</comment>
<gene>
    <name evidence="1" type="ORF">AA15669_0133</name>
</gene>
<evidence type="ECO:0000313" key="2">
    <source>
        <dbReference type="Proteomes" id="UP001062901"/>
    </source>
</evidence>
<dbReference type="Proteomes" id="UP001062901">
    <property type="component" value="Unassembled WGS sequence"/>
</dbReference>
<dbReference type="RefSeq" id="WP_018979580.1">
    <property type="nucleotide sequence ID" value="NZ_BAQD01000001.1"/>
</dbReference>
<dbReference type="Pfam" id="PF13704">
    <property type="entry name" value="Glyco_tranf_2_4"/>
    <property type="match status" value="1"/>
</dbReference>
<accession>A0ABQ0NWH2</accession>
<name>A0ABQ0NWH2_9PROT</name>
<sequence>MPVVKVLMMQKDEGPRLARWLTHYGQIFGMKNLILFDNGSQDPFTLALLKEAERHGCHVRYDLTSTGDFREKGQHFTNVIASLDHDVHYDFALPVDCDELLCAFTEDGLSLQKEAIYEELERLKPCRGPLTINLSLFNVPQQEGWYAPRRLFPKGFVPARCGARIDNGHHFPTSQEEPNSTLTRFTYLHNHHRPYQEMIDRAKAKLALEVNDISDLEELREHESKGLPGGHLVRTVLQNRRQYNATYNNEVQLYFRGNGILLRRPREKEVRIWDAQRYLERHPDTASYVPGPLSHYLTYGAPEGRELP</sequence>